<feature type="compositionally biased region" description="Basic residues" evidence="1">
    <location>
        <begin position="158"/>
        <end position="169"/>
    </location>
</feature>
<dbReference type="VEuPathDB" id="TriTrypDB:TvY486_0033480"/>
<dbReference type="EMBL" id="CAEX01005748">
    <property type="protein sequence ID" value="CCD20510.1"/>
    <property type="molecule type" value="Genomic_DNA"/>
</dbReference>
<dbReference type="AlphaFoldDB" id="F9WSH1"/>
<organism evidence="2 3">
    <name type="scientific">Trypanosoma vivax (strain Y486)</name>
    <dbReference type="NCBI Taxonomy" id="1055687"/>
    <lineage>
        <taxon>Eukaryota</taxon>
        <taxon>Discoba</taxon>
        <taxon>Euglenozoa</taxon>
        <taxon>Kinetoplastea</taxon>
        <taxon>Metakinetoplastina</taxon>
        <taxon>Trypanosomatida</taxon>
        <taxon>Trypanosomatidae</taxon>
        <taxon>Trypanosoma</taxon>
        <taxon>Duttonella</taxon>
    </lineage>
</organism>
<evidence type="ECO:0000313" key="2">
    <source>
        <dbReference type="EMBL" id="CCD20510.1"/>
    </source>
</evidence>
<gene>
    <name evidence="2" type="ORF">TvY486_0033480</name>
</gene>
<proteinExistence type="predicted"/>
<sequence length="348" mass="38211">MEAGGRCLGAGFSGERKGGRAGAEFFSRRRKARASWHTGVRDLGRFRAASRSERWVCAENFWLWVARRFPSDSWGSKGRGVFAFLPGRRSWGAVPIRRRAPRAFRMTATLFRPPPKGRTGRRPPGGPAPILRAALRAAVGGGSLGLPRGTWRKLRKNYFSHSSEKKKRKGQQEKGQRASYKLGPGGRAGVRFVFFARMSGAGAPPFSAVWAIGAAPSAIWVAGAAPWPFASGEGGGAEFPAPRARAIPPPIPFGKFFRRGASDRRRGGETRARASAYLRAMRRWQWHAEAARLEARIAALEACPPAPFEAVGNGNFSETMQALQGWAAACFDWWRRAVGRRGRRRVLA</sequence>
<reference evidence="2 3" key="1">
    <citation type="journal article" date="2012" name="Proc. Natl. Acad. Sci. U.S.A.">
        <title>Antigenic diversity is generated by distinct evolutionary mechanisms in African trypanosome species.</title>
        <authorList>
            <person name="Jackson A.P."/>
            <person name="Berry A."/>
            <person name="Aslett M."/>
            <person name="Allison H.C."/>
            <person name="Burton P."/>
            <person name="Vavrova-Anderson J."/>
            <person name="Brown R."/>
            <person name="Browne H."/>
            <person name="Corton N."/>
            <person name="Hauser H."/>
            <person name="Gamble J."/>
            <person name="Gilderthorp R."/>
            <person name="Marcello L."/>
            <person name="McQuillan J."/>
            <person name="Otto T.D."/>
            <person name="Quail M.A."/>
            <person name="Sanders M.J."/>
            <person name="van Tonder A."/>
            <person name="Ginger M.L."/>
            <person name="Field M.C."/>
            <person name="Barry J.D."/>
            <person name="Hertz-Fowler C."/>
            <person name="Berriman M."/>
        </authorList>
    </citation>
    <scope>NUCLEOTIDE SEQUENCE</scope>
    <source>
        <strain evidence="2 3">Y486</strain>
    </source>
</reference>
<feature type="region of interest" description="Disordered" evidence="1">
    <location>
        <begin position="158"/>
        <end position="182"/>
    </location>
</feature>
<accession>F9WSH1</accession>
<dbReference type="Proteomes" id="UP000009027">
    <property type="component" value="Unassembled WGS sequence"/>
</dbReference>
<evidence type="ECO:0000313" key="3">
    <source>
        <dbReference type="Proteomes" id="UP000009027"/>
    </source>
</evidence>
<name>F9WSH1_TRYVY</name>
<evidence type="ECO:0000256" key="1">
    <source>
        <dbReference type="SAM" id="MobiDB-lite"/>
    </source>
</evidence>
<keyword evidence="3" id="KW-1185">Reference proteome</keyword>
<protein>
    <submittedName>
        <fullName evidence="2">Uncharacterized protein</fullName>
    </submittedName>
</protein>